<dbReference type="GO" id="GO:0016579">
    <property type="term" value="P:protein deubiquitination"/>
    <property type="evidence" value="ECO:0007669"/>
    <property type="project" value="TreeGrafter"/>
</dbReference>
<keyword evidence="2" id="KW-0645">Protease</keyword>
<keyword evidence="4 6" id="KW-0378">Hydrolase</keyword>
<dbReference type="Gene3D" id="3.10.20.90">
    <property type="entry name" value="Phosphatidylinositol 3-kinase Catalytic Subunit, Chain A, domain 1"/>
    <property type="match status" value="1"/>
</dbReference>
<dbReference type="PANTHER" id="PTHR13312:SF0">
    <property type="entry name" value="UBIQUITIN THIOESTERASE OTU1"/>
    <property type="match status" value="1"/>
</dbReference>
<evidence type="ECO:0000313" key="10">
    <source>
        <dbReference type="RefSeq" id="XP_022587491.2"/>
    </source>
</evidence>
<dbReference type="AlphaFoldDB" id="A0A6P5WCQ3"/>
<dbReference type="SUPFAM" id="SSF54001">
    <property type="entry name" value="Cysteine proteinases"/>
    <property type="match status" value="1"/>
</dbReference>
<evidence type="ECO:0000259" key="8">
    <source>
        <dbReference type="PROSITE" id="PS50802"/>
    </source>
</evidence>
<comment type="function">
    <text evidence="6">Hydrolase that can remove conjugated ubiquitin from proteins and may therefore play an important regulatory role at the level of protein turnover by preventing degradation.</text>
</comment>
<sequence>MDLAIRFNGERHLLRLPAGATVEELQHHVQQATQLHPQQQLLRWGFPPKSIPTEQGQRPLSDLGCSNGQLILVETTKPNAIGSLNNGRVGGNSTSSGSCASSKAVSPEAPTSAPAAPTLRDFGIQQQQTEPPSASCELPAGVSGALLECLEASAAAVASAPRPAVSPYPPGGYTFVRLPVPADDSCLFASIAVVAVPSVSSQQLRDVAALGILKNPDTFSEVVLEMQPQDYVSRLRNSRTWGGYVELAVLAEQLRQQIAVVDAETCRLDLYGEKYTTRRSYLLYDGIHYDPLVVVASQGRDGTSGALQRPSQSSPADMLTVFSPEDAAAAAAASAVGHVVQQQQGYVRAGGMLARCLVCGELSKDNEAMRAHAKATGHQNFAHIQQ</sequence>
<organism evidence="9 10">
    <name type="scientific">Cyclospora cayetanensis</name>
    <dbReference type="NCBI Taxonomy" id="88456"/>
    <lineage>
        <taxon>Eukaryota</taxon>
        <taxon>Sar</taxon>
        <taxon>Alveolata</taxon>
        <taxon>Apicomplexa</taxon>
        <taxon>Conoidasida</taxon>
        <taxon>Coccidia</taxon>
        <taxon>Eucoccidiorida</taxon>
        <taxon>Eimeriorina</taxon>
        <taxon>Eimeriidae</taxon>
        <taxon>Cyclospora</taxon>
    </lineage>
</organism>
<feature type="domain" description="OTU" evidence="8">
    <location>
        <begin position="175"/>
        <end position="295"/>
    </location>
</feature>
<dbReference type="PROSITE" id="PS50802">
    <property type="entry name" value="OTU"/>
    <property type="match status" value="1"/>
</dbReference>
<proteinExistence type="predicted"/>
<keyword evidence="6" id="KW-0963">Cytoplasm</keyword>
<dbReference type="GO" id="GO:0004843">
    <property type="term" value="F:cysteine-type deubiquitinase activity"/>
    <property type="evidence" value="ECO:0007669"/>
    <property type="project" value="UniProtKB-UniRule"/>
</dbReference>
<evidence type="ECO:0000313" key="9">
    <source>
        <dbReference type="Proteomes" id="UP000515125"/>
    </source>
</evidence>
<dbReference type="GO" id="GO:0030968">
    <property type="term" value="P:endoplasmic reticulum unfolded protein response"/>
    <property type="evidence" value="ECO:0007669"/>
    <property type="project" value="TreeGrafter"/>
</dbReference>
<dbReference type="InterPro" id="IPR048857">
    <property type="entry name" value="OTU1_Ubl"/>
</dbReference>
<dbReference type="GO" id="GO:0005829">
    <property type="term" value="C:cytosol"/>
    <property type="evidence" value="ECO:0007669"/>
    <property type="project" value="TreeGrafter"/>
</dbReference>
<reference evidence="10" key="1">
    <citation type="submission" date="2025-08" db="UniProtKB">
        <authorList>
            <consortium name="RefSeq"/>
        </authorList>
    </citation>
    <scope>IDENTIFICATION</scope>
</reference>
<evidence type="ECO:0000256" key="5">
    <source>
        <dbReference type="ARBA" id="ARBA00022807"/>
    </source>
</evidence>
<dbReference type="CDD" id="cd22745">
    <property type="entry name" value="OTU_OTU1"/>
    <property type="match status" value="1"/>
</dbReference>
<comment type="subcellular location">
    <subcellularLocation>
        <location evidence="6">Cytoplasm</location>
    </subcellularLocation>
</comment>
<dbReference type="InterPro" id="IPR003323">
    <property type="entry name" value="OTU_dom"/>
</dbReference>
<dbReference type="OrthoDB" id="330738at2759"/>
<gene>
    <name evidence="10" type="primary">LOC34619558</name>
</gene>
<keyword evidence="9" id="KW-1185">Reference proteome</keyword>
<name>A0A6P5WCQ3_9EIME</name>
<keyword evidence="5 6" id="KW-0788">Thiol protease</keyword>
<comment type="catalytic activity">
    <reaction evidence="1 6">
        <text>Thiol-dependent hydrolysis of ester, thioester, amide, peptide and isopeptide bonds formed by the C-terminal Gly of ubiquitin (a 76-residue protein attached to proteins as an intracellular targeting signal).</text>
        <dbReference type="EC" id="3.4.19.12"/>
    </reaction>
</comment>
<feature type="compositionally biased region" description="Low complexity" evidence="7">
    <location>
        <begin position="93"/>
        <end position="116"/>
    </location>
</feature>
<evidence type="ECO:0000256" key="7">
    <source>
        <dbReference type="SAM" id="MobiDB-lite"/>
    </source>
</evidence>
<dbReference type="SUPFAM" id="SSF54236">
    <property type="entry name" value="Ubiquitin-like"/>
    <property type="match status" value="1"/>
</dbReference>
<protein>
    <recommendedName>
        <fullName evidence="6">Ubiquitin thioesterase OTU</fullName>
        <ecNumber evidence="6">3.4.19.12</ecNumber>
    </recommendedName>
</protein>
<dbReference type="RefSeq" id="XP_022587491.2">
    <property type="nucleotide sequence ID" value="XM_022732843.2"/>
</dbReference>
<accession>A0A6P5WCQ3</accession>
<dbReference type="GeneID" id="34619558"/>
<dbReference type="GO" id="GO:0005634">
    <property type="term" value="C:nucleus"/>
    <property type="evidence" value="ECO:0007669"/>
    <property type="project" value="TreeGrafter"/>
</dbReference>
<evidence type="ECO:0000256" key="3">
    <source>
        <dbReference type="ARBA" id="ARBA00022786"/>
    </source>
</evidence>
<dbReference type="GO" id="GO:0036503">
    <property type="term" value="P:ERAD pathway"/>
    <property type="evidence" value="ECO:0007669"/>
    <property type="project" value="TreeGrafter"/>
</dbReference>
<dbReference type="Gene3D" id="3.90.70.80">
    <property type="match status" value="1"/>
</dbReference>
<evidence type="ECO:0000256" key="4">
    <source>
        <dbReference type="ARBA" id="ARBA00022801"/>
    </source>
</evidence>
<feature type="region of interest" description="Disordered" evidence="7">
    <location>
        <begin position="83"/>
        <end position="116"/>
    </location>
</feature>
<dbReference type="InterPro" id="IPR038765">
    <property type="entry name" value="Papain-like_cys_pep_sf"/>
</dbReference>
<evidence type="ECO:0000256" key="1">
    <source>
        <dbReference type="ARBA" id="ARBA00000707"/>
    </source>
</evidence>
<dbReference type="InterPro" id="IPR029071">
    <property type="entry name" value="Ubiquitin-like_domsf"/>
</dbReference>
<evidence type="ECO:0000256" key="2">
    <source>
        <dbReference type="ARBA" id="ARBA00022670"/>
    </source>
</evidence>
<evidence type="ECO:0000256" key="6">
    <source>
        <dbReference type="RuleBase" id="RU367104"/>
    </source>
</evidence>
<dbReference type="PANTHER" id="PTHR13312">
    <property type="entry name" value="HIV-INDUCED PROTEIN-7-LIKE PROTEASE"/>
    <property type="match status" value="1"/>
</dbReference>
<dbReference type="Pfam" id="PF21403">
    <property type="entry name" value="OTU1_UBXL"/>
    <property type="match status" value="1"/>
</dbReference>
<dbReference type="Proteomes" id="UP000515125">
    <property type="component" value="Unplaced"/>
</dbReference>
<dbReference type="Pfam" id="PF02338">
    <property type="entry name" value="OTU"/>
    <property type="match status" value="1"/>
</dbReference>
<dbReference type="EC" id="3.4.19.12" evidence="6"/>
<keyword evidence="3 6" id="KW-0833">Ubl conjugation pathway</keyword>